<evidence type="ECO:0000256" key="3">
    <source>
        <dbReference type="ARBA" id="ARBA00023082"/>
    </source>
</evidence>
<name>A0A4S3PMS1_9BACI</name>
<keyword evidence="5" id="KW-0804">Transcription</keyword>
<feature type="domain" description="RNA polymerase sigma-70 region 2" evidence="6">
    <location>
        <begin position="28"/>
        <end position="91"/>
    </location>
</feature>
<dbReference type="PANTHER" id="PTHR43133">
    <property type="entry name" value="RNA POLYMERASE ECF-TYPE SIGMA FACTO"/>
    <property type="match status" value="1"/>
</dbReference>
<dbReference type="InterPro" id="IPR039425">
    <property type="entry name" value="RNA_pol_sigma-70-like"/>
</dbReference>
<keyword evidence="9" id="KW-1185">Reference proteome</keyword>
<organism evidence="8 9">
    <name type="scientific">Bacillus timonensis</name>
    <dbReference type="NCBI Taxonomy" id="1033734"/>
    <lineage>
        <taxon>Bacteria</taxon>
        <taxon>Bacillati</taxon>
        <taxon>Bacillota</taxon>
        <taxon>Bacilli</taxon>
        <taxon>Bacillales</taxon>
        <taxon>Bacillaceae</taxon>
        <taxon>Bacillus</taxon>
    </lineage>
</organism>
<comment type="similarity">
    <text evidence="1">Belongs to the sigma-70 factor family. ECF subfamily.</text>
</comment>
<dbReference type="GO" id="GO:0006352">
    <property type="term" value="P:DNA-templated transcription initiation"/>
    <property type="evidence" value="ECO:0007669"/>
    <property type="project" value="InterPro"/>
</dbReference>
<dbReference type="InterPro" id="IPR036388">
    <property type="entry name" value="WH-like_DNA-bd_sf"/>
</dbReference>
<dbReference type="InterPro" id="IPR013325">
    <property type="entry name" value="RNA_pol_sigma_r2"/>
</dbReference>
<evidence type="ECO:0000313" key="8">
    <source>
        <dbReference type="EMBL" id="THE10718.1"/>
    </source>
</evidence>
<dbReference type="AlphaFoldDB" id="A0A4S3PMS1"/>
<evidence type="ECO:0000259" key="6">
    <source>
        <dbReference type="Pfam" id="PF04542"/>
    </source>
</evidence>
<evidence type="ECO:0000259" key="7">
    <source>
        <dbReference type="Pfam" id="PF08281"/>
    </source>
</evidence>
<dbReference type="SUPFAM" id="SSF88946">
    <property type="entry name" value="Sigma2 domain of RNA polymerase sigma factors"/>
    <property type="match status" value="1"/>
</dbReference>
<protein>
    <submittedName>
        <fullName evidence="8">Sigma-70 family RNA polymerase sigma factor</fullName>
    </submittedName>
</protein>
<keyword evidence="3" id="KW-0731">Sigma factor</keyword>
<dbReference type="Gene3D" id="1.10.10.10">
    <property type="entry name" value="Winged helix-like DNA-binding domain superfamily/Winged helix DNA-binding domain"/>
    <property type="match status" value="1"/>
</dbReference>
<evidence type="ECO:0000256" key="4">
    <source>
        <dbReference type="ARBA" id="ARBA00023125"/>
    </source>
</evidence>
<evidence type="ECO:0000256" key="2">
    <source>
        <dbReference type="ARBA" id="ARBA00023015"/>
    </source>
</evidence>
<dbReference type="InterPro" id="IPR014284">
    <property type="entry name" value="RNA_pol_sigma-70_dom"/>
</dbReference>
<evidence type="ECO:0000313" key="9">
    <source>
        <dbReference type="Proteomes" id="UP000306477"/>
    </source>
</evidence>
<feature type="domain" description="RNA polymerase sigma factor 70 region 4 type 2" evidence="7">
    <location>
        <begin position="113"/>
        <end position="163"/>
    </location>
</feature>
<dbReference type="NCBIfam" id="TIGR02937">
    <property type="entry name" value="sigma70-ECF"/>
    <property type="match status" value="1"/>
</dbReference>
<dbReference type="GO" id="GO:0016987">
    <property type="term" value="F:sigma factor activity"/>
    <property type="evidence" value="ECO:0007669"/>
    <property type="project" value="UniProtKB-KW"/>
</dbReference>
<dbReference type="OrthoDB" id="2381154at2"/>
<dbReference type="GO" id="GO:0003677">
    <property type="term" value="F:DNA binding"/>
    <property type="evidence" value="ECO:0007669"/>
    <property type="project" value="UniProtKB-KW"/>
</dbReference>
<accession>A0A4S3PMS1</accession>
<keyword evidence="4" id="KW-0238">DNA-binding</keyword>
<evidence type="ECO:0000256" key="5">
    <source>
        <dbReference type="ARBA" id="ARBA00023163"/>
    </source>
</evidence>
<reference evidence="8 9" key="1">
    <citation type="journal article" date="2019" name="Indoor Air">
        <title>Impacts of indoor surface finishes on bacterial viability.</title>
        <authorList>
            <person name="Hu J."/>
            <person name="Maamar S.B."/>
            <person name="Glawe A.J."/>
            <person name="Gottel N."/>
            <person name="Gilbert J.A."/>
            <person name="Hartmann E.M."/>
        </authorList>
    </citation>
    <scope>NUCLEOTIDE SEQUENCE [LARGE SCALE GENOMIC DNA]</scope>
    <source>
        <strain evidence="8 9">AF060A6</strain>
    </source>
</reference>
<dbReference type="InterPro" id="IPR013324">
    <property type="entry name" value="RNA_pol_sigma_r3/r4-like"/>
</dbReference>
<dbReference type="Pfam" id="PF08281">
    <property type="entry name" value="Sigma70_r4_2"/>
    <property type="match status" value="1"/>
</dbReference>
<dbReference type="Pfam" id="PF04542">
    <property type="entry name" value="Sigma70_r2"/>
    <property type="match status" value="1"/>
</dbReference>
<dbReference type="EMBL" id="SLUB01000041">
    <property type="protein sequence ID" value="THE10718.1"/>
    <property type="molecule type" value="Genomic_DNA"/>
</dbReference>
<sequence>MIVLHSKLWNGSEDYREQQEFFTEEQLQKLYPVLRRYCQFISQNSWDGEDLVQESLMKAWKHYRNHPTISTALLNKIAKNVWVDTVRKRSKESLEGIPDDGYDESRQIEERYEAVQQLMTKLTPKQAVIFVLKEGFQFQLSEIAEVLNTNETAVKAAVYRAQQKIEKKVQFPTIEQYWTDDDREQIQKVLHESLNTQDPSILIRTIPSIRSLSKHTNPTCSMQKSRLYKFPSSIVSMAA</sequence>
<dbReference type="Gene3D" id="1.10.1740.10">
    <property type="match status" value="1"/>
</dbReference>
<dbReference type="InterPro" id="IPR013249">
    <property type="entry name" value="RNA_pol_sigma70_r4_t2"/>
</dbReference>
<proteinExistence type="inferred from homology"/>
<dbReference type="Proteomes" id="UP000306477">
    <property type="component" value="Unassembled WGS sequence"/>
</dbReference>
<dbReference type="SUPFAM" id="SSF88659">
    <property type="entry name" value="Sigma3 and sigma4 domains of RNA polymerase sigma factors"/>
    <property type="match status" value="1"/>
</dbReference>
<keyword evidence="2" id="KW-0805">Transcription regulation</keyword>
<comment type="caution">
    <text evidence="8">The sequence shown here is derived from an EMBL/GenBank/DDBJ whole genome shotgun (WGS) entry which is preliminary data.</text>
</comment>
<dbReference type="PANTHER" id="PTHR43133:SF8">
    <property type="entry name" value="RNA POLYMERASE SIGMA FACTOR HI_1459-RELATED"/>
    <property type="match status" value="1"/>
</dbReference>
<gene>
    <name evidence="8" type="ORF">E1I69_17870</name>
</gene>
<dbReference type="InterPro" id="IPR007627">
    <property type="entry name" value="RNA_pol_sigma70_r2"/>
</dbReference>
<evidence type="ECO:0000256" key="1">
    <source>
        <dbReference type="ARBA" id="ARBA00010641"/>
    </source>
</evidence>